<sequence length="230" mass="25306">MKREKTIKKIEEMSKRMKYHLLDAALAAGASSSHFGGGLSIIDITATLYGGIMKYDPKNPEWSERDRFILSKGHGVLGYYTTLVEAGFIPKEDLMSFEKTGSYLLGHPVKNRSKGIEFSNGSLGMGLALGIGVALSGKRRKSEFNVYVLIGDGECNEGSVWEAALAAPQFKLDNIFAIVDRNNFQQTGSNAEIMSVGDLESKWKSFGWQVVGIDGHNIEEIYDTFNADYG</sequence>
<dbReference type="InterPro" id="IPR029061">
    <property type="entry name" value="THDP-binding"/>
</dbReference>
<name>A0A382YKU8_9ZZZZ</name>
<reference evidence="2" key="1">
    <citation type="submission" date="2018-05" db="EMBL/GenBank/DDBJ databases">
        <authorList>
            <person name="Lanie J.A."/>
            <person name="Ng W.-L."/>
            <person name="Kazmierczak K.M."/>
            <person name="Andrzejewski T.M."/>
            <person name="Davidsen T.M."/>
            <person name="Wayne K.J."/>
            <person name="Tettelin H."/>
            <person name="Glass J.I."/>
            <person name="Rusch D."/>
            <person name="Podicherti R."/>
            <person name="Tsui H.-C.T."/>
            <person name="Winkler M.E."/>
        </authorList>
    </citation>
    <scope>NUCLEOTIDE SEQUENCE</scope>
</reference>
<evidence type="ECO:0000313" key="2">
    <source>
        <dbReference type="EMBL" id="SVD83138.1"/>
    </source>
</evidence>
<proteinExistence type="predicted"/>
<dbReference type="SUPFAM" id="SSF52518">
    <property type="entry name" value="Thiamin diphosphate-binding fold (THDP-binding)"/>
    <property type="match status" value="1"/>
</dbReference>
<feature type="non-terminal residue" evidence="2">
    <location>
        <position position="230"/>
    </location>
</feature>
<evidence type="ECO:0000259" key="1">
    <source>
        <dbReference type="Pfam" id="PF00456"/>
    </source>
</evidence>
<organism evidence="2">
    <name type="scientific">marine metagenome</name>
    <dbReference type="NCBI Taxonomy" id="408172"/>
    <lineage>
        <taxon>unclassified sequences</taxon>
        <taxon>metagenomes</taxon>
        <taxon>ecological metagenomes</taxon>
    </lineage>
</organism>
<dbReference type="EMBL" id="UINC01176146">
    <property type="protein sequence ID" value="SVD83138.1"/>
    <property type="molecule type" value="Genomic_DNA"/>
</dbReference>
<dbReference type="Gene3D" id="3.40.50.970">
    <property type="match status" value="1"/>
</dbReference>
<dbReference type="PANTHER" id="PTHR47514:SF2">
    <property type="entry name" value="TRANSKETOLASE"/>
    <property type="match status" value="1"/>
</dbReference>
<dbReference type="AlphaFoldDB" id="A0A382YKU8"/>
<dbReference type="InterPro" id="IPR005474">
    <property type="entry name" value="Transketolase_N"/>
</dbReference>
<dbReference type="PANTHER" id="PTHR47514">
    <property type="entry name" value="TRANSKETOLASE N-TERMINAL SECTION-RELATED"/>
    <property type="match status" value="1"/>
</dbReference>
<feature type="domain" description="Transketolase N-terminal" evidence="1">
    <location>
        <begin position="28"/>
        <end position="223"/>
    </location>
</feature>
<gene>
    <name evidence="2" type="ORF">METZ01_LOCUS435992</name>
</gene>
<accession>A0A382YKU8</accession>
<protein>
    <recommendedName>
        <fullName evidence="1">Transketolase N-terminal domain-containing protein</fullName>
    </recommendedName>
</protein>
<dbReference type="CDD" id="cd02012">
    <property type="entry name" value="TPP_TK"/>
    <property type="match status" value="1"/>
</dbReference>
<dbReference type="Pfam" id="PF00456">
    <property type="entry name" value="Transketolase_N"/>
    <property type="match status" value="1"/>
</dbReference>